<dbReference type="InterPro" id="IPR003593">
    <property type="entry name" value="AAA+_ATPase"/>
</dbReference>
<dbReference type="SUPFAM" id="SSF52540">
    <property type="entry name" value="P-loop containing nucleoside triphosphate hydrolases"/>
    <property type="match status" value="1"/>
</dbReference>
<dbReference type="CDD" id="cd03255">
    <property type="entry name" value="ABC_MJ0796_LolCDE_FtsE"/>
    <property type="match status" value="1"/>
</dbReference>
<sequence>MNFLLEMKNVSYRYRLKNETVVALKDFSFALSPGEMVALMGPSGSGKSTALLIAALLRPDYTGELLIGGKPVPSSERDKAVLRHSFFGCVFQHYAVIEDAPVWENVALPLEYAPRRLSRRQRRRRAVEELAKYGIEDLADRQVARLSGGQRQRVAIARATINDPQVIVADEPTAALDEVACDTIMRVFGAVRDHHRGIVIATHDPRVAQQCDRIVYLRSS</sequence>
<keyword evidence="3 5" id="KW-0067">ATP-binding</keyword>
<dbReference type="InterPro" id="IPR027417">
    <property type="entry name" value="P-loop_NTPase"/>
</dbReference>
<dbReference type="PANTHER" id="PTHR24220:SF86">
    <property type="entry name" value="ABC TRANSPORTER ABCH.1"/>
    <property type="match status" value="1"/>
</dbReference>
<dbReference type="RefSeq" id="WP_277104174.1">
    <property type="nucleotide sequence ID" value="NZ_BAAAJS010000071.1"/>
</dbReference>
<protein>
    <submittedName>
        <fullName evidence="5">ABC transport system ATP-binding protein</fullName>
    </submittedName>
</protein>
<organism evidence="5 6">
    <name type="scientific">Corynebacterium felinum</name>
    <dbReference type="NCBI Taxonomy" id="131318"/>
    <lineage>
        <taxon>Bacteria</taxon>
        <taxon>Bacillati</taxon>
        <taxon>Actinomycetota</taxon>
        <taxon>Actinomycetes</taxon>
        <taxon>Mycobacteriales</taxon>
        <taxon>Corynebacteriaceae</taxon>
        <taxon>Corynebacterium</taxon>
    </lineage>
</organism>
<keyword evidence="6" id="KW-1185">Reference proteome</keyword>
<dbReference type="InterPro" id="IPR017871">
    <property type="entry name" value="ABC_transporter-like_CS"/>
</dbReference>
<reference evidence="5 6" key="1">
    <citation type="submission" date="2023-07" db="EMBL/GenBank/DDBJ databases">
        <title>Sequencing the genomes of 1000 actinobacteria strains.</title>
        <authorList>
            <person name="Klenk H.-P."/>
        </authorList>
    </citation>
    <scope>NUCLEOTIDE SEQUENCE [LARGE SCALE GENOMIC DNA]</scope>
    <source>
        <strain evidence="5 6">DSM 44508</strain>
    </source>
</reference>
<evidence type="ECO:0000256" key="3">
    <source>
        <dbReference type="ARBA" id="ARBA00022840"/>
    </source>
</evidence>
<evidence type="ECO:0000259" key="4">
    <source>
        <dbReference type="PROSITE" id="PS50893"/>
    </source>
</evidence>
<dbReference type="EMBL" id="JAVDYF010000001">
    <property type="protein sequence ID" value="MDR7354765.1"/>
    <property type="molecule type" value="Genomic_DNA"/>
</dbReference>
<dbReference type="Gene3D" id="3.40.50.300">
    <property type="entry name" value="P-loop containing nucleotide triphosphate hydrolases"/>
    <property type="match status" value="1"/>
</dbReference>
<comment type="caution">
    <text evidence="5">The sequence shown here is derived from an EMBL/GenBank/DDBJ whole genome shotgun (WGS) entry which is preliminary data.</text>
</comment>
<name>A0ABU2B827_9CORY</name>
<dbReference type="GO" id="GO:0005524">
    <property type="term" value="F:ATP binding"/>
    <property type="evidence" value="ECO:0007669"/>
    <property type="project" value="UniProtKB-KW"/>
</dbReference>
<evidence type="ECO:0000256" key="2">
    <source>
        <dbReference type="ARBA" id="ARBA00022741"/>
    </source>
</evidence>
<gene>
    <name evidence="5" type="ORF">J2S37_001303</name>
</gene>
<keyword evidence="2" id="KW-0547">Nucleotide-binding</keyword>
<dbReference type="InterPro" id="IPR003439">
    <property type="entry name" value="ABC_transporter-like_ATP-bd"/>
</dbReference>
<proteinExistence type="predicted"/>
<dbReference type="Proteomes" id="UP001183619">
    <property type="component" value="Unassembled WGS sequence"/>
</dbReference>
<feature type="domain" description="ABC transporter" evidence="4">
    <location>
        <begin position="5"/>
        <end position="220"/>
    </location>
</feature>
<dbReference type="PANTHER" id="PTHR24220">
    <property type="entry name" value="IMPORT ATP-BINDING PROTEIN"/>
    <property type="match status" value="1"/>
</dbReference>
<keyword evidence="1" id="KW-0813">Transport</keyword>
<evidence type="ECO:0000256" key="1">
    <source>
        <dbReference type="ARBA" id="ARBA00022448"/>
    </source>
</evidence>
<dbReference type="Pfam" id="PF00005">
    <property type="entry name" value="ABC_tran"/>
    <property type="match status" value="1"/>
</dbReference>
<evidence type="ECO:0000313" key="5">
    <source>
        <dbReference type="EMBL" id="MDR7354765.1"/>
    </source>
</evidence>
<dbReference type="InterPro" id="IPR017911">
    <property type="entry name" value="MacB-like_ATP-bd"/>
</dbReference>
<accession>A0ABU2B827</accession>
<dbReference type="PROSITE" id="PS00211">
    <property type="entry name" value="ABC_TRANSPORTER_1"/>
    <property type="match status" value="1"/>
</dbReference>
<dbReference type="InterPro" id="IPR015854">
    <property type="entry name" value="ABC_transpr_LolD-like"/>
</dbReference>
<evidence type="ECO:0000313" key="6">
    <source>
        <dbReference type="Proteomes" id="UP001183619"/>
    </source>
</evidence>
<dbReference type="PROSITE" id="PS50893">
    <property type="entry name" value="ABC_TRANSPORTER_2"/>
    <property type="match status" value="1"/>
</dbReference>
<dbReference type="SMART" id="SM00382">
    <property type="entry name" value="AAA"/>
    <property type="match status" value="1"/>
</dbReference>